<dbReference type="InterPro" id="IPR000064">
    <property type="entry name" value="NLP_P60_dom"/>
</dbReference>
<dbReference type="EMBL" id="CP104064">
    <property type="protein sequence ID" value="WAH38089.1"/>
    <property type="molecule type" value="Genomic_DNA"/>
</dbReference>
<evidence type="ECO:0000256" key="3">
    <source>
        <dbReference type="ARBA" id="ARBA00022801"/>
    </source>
</evidence>
<keyword evidence="2" id="KW-0645">Protease</keyword>
<sequence length="193" mass="21597">MTVRAKLKRSWKQVMGACLAMASVSSISAVTTTAGAAVRYKTVAHAGHLPPDVRHVRTVRSAGEGASWQAKYNAVLRVARSKLGTPYRWGHNEDRGQYGFDCSNYTEYVYHHALGYKFTTSSRGQARHVGWRVPRKDMRPGDLLIFENGKHVGIYVGHNEMIQEGGGKGKVAYMKIGPGYYWHNHLTAVKRMF</sequence>
<dbReference type="SUPFAM" id="SSF54001">
    <property type="entry name" value="Cysteine proteinases"/>
    <property type="match status" value="1"/>
</dbReference>
<evidence type="ECO:0000256" key="5">
    <source>
        <dbReference type="SAM" id="SignalP"/>
    </source>
</evidence>
<feature type="domain" description="NlpC/P60" evidence="6">
    <location>
        <begin position="69"/>
        <end position="193"/>
    </location>
</feature>
<organism evidence="7 8">
    <name type="scientific">Alicyclobacillus dauci</name>
    <dbReference type="NCBI Taxonomy" id="1475485"/>
    <lineage>
        <taxon>Bacteria</taxon>
        <taxon>Bacillati</taxon>
        <taxon>Bacillota</taxon>
        <taxon>Bacilli</taxon>
        <taxon>Bacillales</taxon>
        <taxon>Alicyclobacillaceae</taxon>
        <taxon>Alicyclobacillus</taxon>
    </lineage>
</organism>
<evidence type="ECO:0000313" key="7">
    <source>
        <dbReference type="EMBL" id="WAH38089.1"/>
    </source>
</evidence>
<dbReference type="Gene3D" id="3.90.1720.10">
    <property type="entry name" value="endopeptidase domain like (from Nostoc punctiforme)"/>
    <property type="match status" value="1"/>
</dbReference>
<name>A0ABY6Z5D5_9BACL</name>
<evidence type="ECO:0000256" key="1">
    <source>
        <dbReference type="ARBA" id="ARBA00007074"/>
    </source>
</evidence>
<dbReference type="PANTHER" id="PTHR47053:SF1">
    <property type="entry name" value="MUREIN DD-ENDOPEPTIDASE MEPH-RELATED"/>
    <property type="match status" value="1"/>
</dbReference>
<evidence type="ECO:0000256" key="2">
    <source>
        <dbReference type="ARBA" id="ARBA00022670"/>
    </source>
</evidence>
<gene>
    <name evidence="7" type="ORF">NZD86_06265</name>
</gene>
<dbReference type="RefSeq" id="WP_268045646.1">
    <property type="nucleotide sequence ID" value="NZ_CP104064.1"/>
</dbReference>
<dbReference type="PANTHER" id="PTHR47053">
    <property type="entry name" value="MUREIN DD-ENDOPEPTIDASE MEPH-RELATED"/>
    <property type="match status" value="1"/>
</dbReference>
<feature type="signal peptide" evidence="5">
    <location>
        <begin position="1"/>
        <end position="28"/>
    </location>
</feature>
<evidence type="ECO:0000259" key="6">
    <source>
        <dbReference type="PROSITE" id="PS51935"/>
    </source>
</evidence>
<dbReference type="InterPro" id="IPR051202">
    <property type="entry name" value="Peptidase_C40"/>
</dbReference>
<evidence type="ECO:0000313" key="8">
    <source>
        <dbReference type="Proteomes" id="UP001164803"/>
    </source>
</evidence>
<comment type="similarity">
    <text evidence="1">Belongs to the peptidase C40 family.</text>
</comment>
<dbReference type="Proteomes" id="UP001164803">
    <property type="component" value="Chromosome"/>
</dbReference>
<dbReference type="Pfam" id="PF00877">
    <property type="entry name" value="NLPC_P60"/>
    <property type="match status" value="1"/>
</dbReference>
<keyword evidence="4" id="KW-0788">Thiol protease</keyword>
<dbReference type="InterPro" id="IPR038765">
    <property type="entry name" value="Papain-like_cys_pep_sf"/>
</dbReference>
<accession>A0ABY6Z5D5</accession>
<reference evidence="7" key="1">
    <citation type="submission" date="2022-08" db="EMBL/GenBank/DDBJ databases">
        <title>Alicyclobacillus dauci DSM2870, complete genome.</title>
        <authorList>
            <person name="Wang Q."/>
            <person name="Cai R."/>
            <person name="Wang Z."/>
        </authorList>
    </citation>
    <scope>NUCLEOTIDE SEQUENCE</scope>
    <source>
        <strain evidence="7">DSM 28700</strain>
    </source>
</reference>
<evidence type="ECO:0000256" key="4">
    <source>
        <dbReference type="ARBA" id="ARBA00022807"/>
    </source>
</evidence>
<protein>
    <submittedName>
        <fullName evidence="7">C40 family peptidase</fullName>
    </submittedName>
</protein>
<keyword evidence="8" id="KW-1185">Reference proteome</keyword>
<feature type="chain" id="PRO_5047548682" evidence="5">
    <location>
        <begin position="29"/>
        <end position="193"/>
    </location>
</feature>
<proteinExistence type="inferred from homology"/>
<keyword evidence="5" id="KW-0732">Signal</keyword>
<dbReference type="PROSITE" id="PS51935">
    <property type="entry name" value="NLPC_P60"/>
    <property type="match status" value="1"/>
</dbReference>
<keyword evidence="3" id="KW-0378">Hydrolase</keyword>